<keyword evidence="2" id="KW-1185">Reference proteome</keyword>
<gene>
    <name evidence="1" type="ORF">AVEN_60187_1</name>
</gene>
<proteinExistence type="predicted"/>
<evidence type="ECO:0000313" key="1">
    <source>
        <dbReference type="EMBL" id="GBM04978.1"/>
    </source>
</evidence>
<evidence type="ECO:0000313" key="2">
    <source>
        <dbReference type="Proteomes" id="UP000499080"/>
    </source>
</evidence>
<dbReference type="Proteomes" id="UP000499080">
    <property type="component" value="Unassembled WGS sequence"/>
</dbReference>
<accession>A0A4Y2CMQ0</accession>
<protein>
    <submittedName>
        <fullName evidence="1">Uncharacterized protein</fullName>
    </submittedName>
</protein>
<name>A0A4Y2CMQ0_ARAVE</name>
<dbReference type="EMBL" id="BGPR01000210">
    <property type="protein sequence ID" value="GBM04978.1"/>
    <property type="molecule type" value="Genomic_DNA"/>
</dbReference>
<dbReference type="AlphaFoldDB" id="A0A4Y2CMQ0"/>
<comment type="caution">
    <text evidence="1">The sequence shown here is derived from an EMBL/GenBank/DDBJ whole genome shotgun (WGS) entry which is preliminary data.</text>
</comment>
<reference evidence="1 2" key="1">
    <citation type="journal article" date="2019" name="Sci. Rep.">
        <title>Orb-weaving spider Araneus ventricosus genome elucidates the spidroin gene catalogue.</title>
        <authorList>
            <person name="Kono N."/>
            <person name="Nakamura H."/>
            <person name="Ohtoshi R."/>
            <person name="Moran D.A.P."/>
            <person name="Shinohara A."/>
            <person name="Yoshida Y."/>
            <person name="Fujiwara M."/>
            <person name="Mori M."/>
            <person name="Tomita M."/>
            <person name="Arakawa K."/>
        </authorList>
    </citation>
    <scope>NUCLEOTIDE SEQUENCE [LARGE SCALE GENOMIC DNA]</scope>
</reference>
<organism evidence="1 2">
    <name type="scientific">Araneus ventricosus</name>
    <name type="common">Orbweaver spider</name>
    <name type="synonym">Epeira ventricosa</name>
    <dbReference type="NCBI Taxonomy" id="182803"/>
    <lineage>
        <taxon>Eukaryota</taxon>
        <taxon>Metazoa</taxon>
        <taxon>Ecdysozoa</taxon>
        <taxon>Arthropoda</taxon>
        <taxon>Chelicerata</taxon>
        <taxon>Arachnida</taxon>
        <taxon>Araneae</taxon>
        <taxon>Araneomorphae</taxon>
        <taxon>Entelegynae</taxon>
        <taxon>Araneoidea</taxon>
        <taxon>Araneidae</taxon>
        <taxon>Araneus</taxon>
    </lineage>
</organism>
<sequence>MTRTIPELAHLTPNFSISPAEGRMTHDVIFVVLRARIHRAPPHVPVPEAITASPHAQRICSGIWLRTWIPPALKPRPYQ</sequence>